<dbReference type="NCBIfam" id="TIGR01845">
    <property type="entry name" value="outer_NodT"/>
    <property type="match status" value="1"/>
</dbReference>
<protein>
    <submittedName>
        <fullName evidence="3">Efflux transporter outer membrane subunit</fullName>
    </submittedName>
</protein>
<keyword evidence="2" id="KW-0472">Membrane</keyword>
<accession>A0ABW0QMA3</accession>
<keyword evidence="2" id="KW-0564">Palmitate</keyword>
<reference evidence="4" key="1">
    <citation type="journal article" date="2019" name="Int. J. Syst. Evol. Microbiol.">
        <title>The Global Catalogue of Microorganisms (GCM) 10K type strain sequencing project: providing services to taxonomists for standard genome sequencing and annotation.</title>
        <authorList>
            <consortium name="The Broad Institute Genomics Platform"/>
            <consortium name="The Broad Institute Genome Sequencing Center for Infectious Disease"/>
            <person name="Wu L."/>
            <person name="Ma J."/>
        </authorList>
    </citation>
    <scope>NUCLEOTIDE SEQUENCE [LARGE SCALE GENOMIC DNA]</scope>
    <source>
        <strain evidence="4">CGMCC 1.16619</strain>
    </source>
</reference>
<comment type="subcellular location">
    <subcellularLocation>
        <location evidence="2">Cell outer membrane</location>
        <topology evidence="2">Lipid-anchor</topology>
    </subcellularLocation>
</comment>
<comment type="similarity">
    <text evidence="1 2">Belongs to the outer membrane factor (OMF) (TC 1.B.17) family.</text>
</comment>
<feature type="chain" id="PRO_5044963200" evidence="2">
    <location>
        <begin position="28"/>
        <end position="484"/>
    </location>
</feature>
<dbReference type="Proteomes" id="UP001596114">
    <property type="component" value="Unassembled WGS sequence"/>
</dbReference>
<sequence>MKPFGSSLSRRVARTALFAAPALLLSACMVGPDFSRPAAPASRHYDLQAERALTAPGVPESAQRIDADRAPTDDWWAMFGSPKLDQVMRQAVAGNLDLDAADATIAQANEAVAAAGGALLPQVDVAAQGGRQRTGRGTTTTQYAVGPQVSFDFDLFGGNRRRIEEQAALAELQRHRFDAAYLTVTGDVARQAILLASARAQMDALDELLADDRRNLELVRSAERYGSATRVDVALVLNQLAQDQTLLPPLAQQRDTARHALSVLAGKGPADWTPPDFVLSDFVLPADLPLTLPSELARRRPDILEAEAELHAASAAIGVATADLYPHLQLSASVSRAGPGAGMLWGVAGALTAPLFHGGTLKANRRGAVDAYQASFAIYRQTVIRSLGQVADLLQAINHDNEEYSAQQRALNAAGTGLGIGQAGYRAGETGLLQVLDAQRAYQRALIGQLRAKTAQYLDTAQLFVALGGHSDGAFARKIARGNE</sequence>
<dbReference type="RefSeq" id="WP_377319308.1">
    <property type="nucleotide sequence ID" value="NZ_JBHSNF010000001.1"/>
</dbReference>
<keyword evidence="4" id="KW-1185">Reference proteome</keyword>
<keyword evidence="2" id="KW-0812">Transmembrane</keyword>
<dbReference type="InterPro" id="IPR010131">
    <property type="entry name" value="MdtP/NodT-like"/>
</dbReference>
<evidence type="ECO:0000313" key="4">
    <source>
        <dbReference type="Proteomes" id="UP001596114"/>
    </source>
</evidence>
<feature type="signal peptide" evidence="2">
    <location>
        <begin position="1"/>
        <end position="27"/>
    </location>
</feature>
<dbReference type="PANTHER" id="PTHR30203:SF33">
    <property type="entry name" value="BLR4455 PROTEIN"/>
    <property type="match status" value="1"/>
</dbReference>
<dbReference type="SUPFAM" id="SSF56954">
    <property type="entry name" value="Outer membrane efflux proteins (OEP)"/>
    <property type="match status" value="1"/>
</dbReference>
<comment type="caution">
    <text evidence="3">The sequence shown here is derived from an EMBL/GenBank/DDBJ whole genome shotgun (WGS) entry which is preliminary data.</text>
</comment>
<dbReference type="Gene3D" id="1.20.1600.10">
    <property type="entry name" value="Outer membrane efflux proteins (OEP)"/>
    <property type="match status" value="1"/>
</dbReference>
<keyword evidence="2" id="KW-1134">Transmembrane beta strand</keyword>
<dbReference type="Gene3D" id="2.20.200.10">
    <property type="entry name" value="Outer membrane efflux proteins (OEP)"/>
    <property type="match status" value="1"/>
</dbReference>
<proteinExistence type="inferred from homology"/>
<gene>
    <name evidence="3" type="ORF">ACFPPA_08830</name>
</gene>
<dbReference type="InterPro" id="IPR003423">
    <property type="entry name" value="OMP_efflux"/>
</dbReference>
<evidence type="ECO:0000313" key="3">
    <source>
        <dbReference type="EMBL" id="MFC5525843.1"/>
    </source>
</evidence>
<dbReference type="PANTHER" id="PTHR30203">
    <property type="entry name" value="OUTER MEMBRANE CATION EFFLUX PROTEIN"/>
    <property type="match status" value="1"/>
</dbReference>
<evidence type="ECO:0000256" key="2">
    <source>
        <dbReference type="RuleBase" id="RU362097"/>
    </source>
</evidence>
<keyword evidence="2" id="KW-0449">Lipoprotein</keyword>
<dbReference type="PROSITE" id="PS51257">
    <property type="entry name" value="PROKAR_LIPOPROTEIN"/>
    <property type="match status" value="1"/>
</dbReference>
<organism evidence="3 4">
    <name type="scientific">Rhodanobacter ginsengisoli</name>
    <dbReference type="NCBI Taxonomy" id="418646"/>
    <lineage>
        <taxon>Bacteria</taxon>
        <taxon>Pseudomonadati</taxon>
        <taxon>Pseudomonadota</taxon>
        <taxon>Gammaproteobacteria</taxon>
        <taxon>Lysobacterales</taxon>
        <taxon>Rhodanobacteraceae</taxon>
        <taxon>Rhodanobacter</taxon>
    </lineage>
</organism>
<name>A0ABW0QMA3_9GAMM</name>
<keyword evidence="2" id="KW-0732">Signal</keyword>
<evidence type="ECO:0000256" key="1">
    <source>
        <dbReference type="ARBA" id="ARBA00007613"/>
    </source>
</evidence>
<dbReference type="EMBL" id="JBHSNF010000001">
    <property type="protein sequence ID" value="MFC5525843.1"/>
    <property type="molecule type" value="Genomic_DNA"/>
</dbReference>
<dbReference type="Pfam" id="PF02321">
    <property type="entry name" value="OEP"/>
    <property type="match status" value="2"/>
</dbReference>